<evidence type="ECO:0000313" key="2">
    <source>
        <dbReference type="Proteomes" id="UP000250321"/>
    </source>
</evidence>
<dbReference type="OrthoDB" id="10616039at2759"/>
<accession>A0A314Z4H6</accession>
<comment type="caution">
    <text evidence="1">The sequence shown here is derived from an EMBL/GenBank/DDBJ whole genome shotgun (WGS) entry which is preliminary data.</text>
</comment>
<dbReference type="AlphaFoldDB" id="A0A314Z4H6"/>
<protein>
    <submittedName>
        <fullName evidence="1">Protein LIKE COV 1-like</fullName>
    </submittedName>
</protein>
<dbReference type="Proteomes" id="UP000250321">
    <property type="component" value="Unassembled WGS sequence"/>
</dbReference>
<keyword evidence="2" id="KW-1185">Reference proteome</keyword>
<sequence>MLKTQKKQTRTTRTRLSPPLVWNSLAKARVAALSCLKRRRIFWGLLVMGDEKSSSSTIMASRDREPRDRELLIPVADSTDEDASFKPSSSSSISHHTGREVNFYCCLLA</sequence>
<evidence type="ECO:0000313" key="1">
    <source>
        <dbReference type="EMBL" id="PQP96545.1"/>
    </source>
</evidence>
<reference evidence="1 2" key="1">
    <citation type="submission" date="2018-02" db="EMBL/GenBank/DDBJ databases">
        <title>Draft genome of wild Prunus yedoensis var. nudiflora.</title>
        <authorList>
            <person name="Baek S."/>
            <person name="Kim J.-H."/>
            <person name="Choi K."/>
            <person name="Kim G.-B."/>
            <person name="Cho A."/>
            <person name="Jang H."/>
            <person name="Shin C.-H."/>
            <person name="Yu H.-J."/>
            <person name="Mun J.-H."/>
        </authorList>
    </citation>
    <scope>NUCLEOTIDE SEQUENCE [LARGE SCALE GENOMIC DNA]</scope>
    <source>
        <strain evidence="2">cv. Jeju island</strain>
        <tissue evidence="1">Leaf</tissue>
    </source>
</reference>
<gene>
    <name evidence="1" type="ORF">Pyn_02205</name>
</gene>
<name>A0A314Z4H6_PRUYE</name>
<organism evidence="1 2">
    <name type="scientific">Prunus yedoensis var. nudiflora</name>
    <dbReference type="NCBI Taxonomy" id="2094558"/>
    <lineage>
        <taxon>Eukaryota</taxon>
        <taxon>Viridiplantae</taxon>
        <taxon>Streptophyta</taxon>
        <taxon>Embryophyta</taxon>
        <taxon>Tracheophyta</taxon>
        <taxon>Spermatophyta</taxon>
        <taxon>Magnoliopsida</taxon>
        <taxon>eudicotyledons</taxon>
        <taxon>Gunneridae</taxon>
        <taxon>Pentapetalae</taxon>
        <taxon>rosids</taxon>
        <taxon>fabids</taxon>
        <taxon>Rosales</taxon>
        <taxon>Rosaceae</taxon>
        <taxon>Amygdaloideae</taxon>
        <taxon>Amygdaleae</taxon>
        <taxon>Prunus</taxon>
    </lineage>
</organism>
<proteinExistence type="predicted"/>
<dbReference type="EMBL" id="PJQY01002091">
    <property type="protein sequence ID" value="PQP96545.1"/>
    <property type="molecule type" value="Genomic_DNA"/>
</dbReference>